<keyword evidence="3" id="KW-0862">Zinc</keyword>
<dbReference type="CDD" id="cd16473">
    <property type="entry name" value="RING-H2_RNF103"/>
    <property type="match status" value="1"/>
</dbReference>
<dbReference type="AlphaFoldDB" id="A0A3P9NY34"/>
<dbReference type="GO" id="GO:0016567">
    <property type="term" value="P:protein ubiquitination"/>
    <property type="evidence" value="ECO:0007669"/>
    <property type="project" value="InterPro"/>
</dbReference>
<dbReference type="PANTHER" id="PTHR15302">
    <property type="entry name" value="E3 UBIQUITIN-PROTEIN LIGASE RNF103"/>
    <property type="match status" value="1"/>
</dbReference>
<dbReference type="PROSITE" id="PS50089">
    <property type="entry name" value="ZF_RING_2"/>
    <property type="match status" value="1"/>
</dbReference>
<dbReference type="Gene3D" id="3.30.40.10">
    <property type="entry name" value="Zinc/RING finger domain, C3HC4 (zinc finger)"/>
    <property type="match status" value="1"/>
</dbReference>
<dbReference type="InterPro" id="IPR001841">
    <property type="entry name" value="Znf_RING"/>
</dbReference>
<dbReference type="GO" id="GO:0004842">
    <property type="term" value="F:ubiquitin-protein transferase activity"/>
    <property type="evidence" value="ECO:0007669"/>
    <property type="project" value="InterPro"/>
</dbReference>
<keyword evidence="2 4" id="KW-0863">Zinc-finger</keyword>
<evidence type="ECO:0000256" key="1">
    <source>
        <dbReference type="ARBA" id="ARBA00022723"/>
    </source>
</evidence>
<dbReference type="Bgee" id="ENSPREG00000009796">
    <property type="expression patterns" value="Expressed in caudal fin and 1 other cell type or tissue"/>
</dbReference>
<dbReference type="PANTHER" id="PTHR15302:SF0">
    <property type="entry name" value="E3 UBIQUITIN-PROTEIN LIGASE RNF103"/>
    <property type="match status" value="1"/>
</dbReference>
<evidence type="ECO:0000256" key="4">
    <source>
        <dbReference type="PROSITE-ProRule" id="PRU00175"/>
    </source>
</evidence>
<proteinExistence type="predicted"/>
<dbReference type="Pfam" id="PF13639">
    <property type="entry name" value="zf-RING_2"/>
    <property type="match status" value="1"/>
</dbReference>
<feature type="domain" description="RING-type" evidence="5">
    <location>
        <begin position="27"/>
        <end position="69"/>
    </location>
</feature>
<dbReference type="SUPFAM" id="SSF57850">
    <property type="entry name" value="RING/U-box"/>
    <property type="match status" value="1"/>
</dbReference>
<evidence type="ECO:0000256" key="2">
    <source>
        <dbReference type="ARBA" id="ARBA00022771"/>
    </source>
</evidence>
<organism evidence="6 7">
    <name type="scientific">Poecilia reticulata</name>
    <name type="common">Guppy</name>
    <name type="synonym">Acanthophacelus reticulatus</name>
    <dbReference type="NCBI Taxonomy" id="8081"/>
    <lineage>
        <taxon>Eukaryota</taxon>
        <taxon>Metazoa</taxon>
        <taxon>Chordata</taxon>
        <taxon>Craniata</taxon>
        <taxon>Vertebrata</taxon>
        <taxon>Euteleostomi</taxon>
        <taxon>Actinopterygii</taxon>
        <taxon>Neopterygii</taxon>
        <taxon>Teleostei</taxon>
        <taxon>Neoteleostei</taxon>
        <taxon>Acanthomorphata</taxon>
        <taxon>Ovalentaria</taxon>
        <taxon>Atherinomorphae</taxon>
        <taxon>Cyprinodontiformes</taxon>
        <taxon>Poeciliidae</taxon>
        <taxon>Poeciliinae</taxon>
        <taxon>Poecilia</taxon>
    </lineage>
</organism>
<dbReference type="GO" id="GO:0036503">
    <property type="term" value="P:ERAD pathway"/>
    <property type="evidence" value="ECO:0007669"/>
    <property type="project" value="TreeGrafter"/>
</dbReference>
<sequence>KMNRIDFPVTQVNWSGWPNDMLPCSECVVCLEDFVNEELLMGLPCGHAFHQQCIVVWLAGGKHWCPLCRWPKTSVFPSCHHQLI</sequence>
<reference evidence="7" key="1">
    <citation type="submission" date="2013-11" db="EMBL/GenBank/DDBJ databases">
        <title>The genomic landscape of the Guanapo guppy.</title>
        <authorList>
            <person name="Kuenstner A."/>
            <person name="Dreyer C."/>
        </authorList>
    </citation>
    <scope>NUCLEOTIDE SEQUENCE</scope>
    <source>
        <strain evidence="7">Guanapo</strain>
    </source>
</reference>
<protein>
    <recommendedName>
        <fullName evidence="5">RING-type domain-containing protein</fullName>
    </recommendedName>
</protein>
<dbReference type="OMA" id="MNRIDFP"/>
<dbReference type="GO" id="GO:0008270">
    <property type="term" value="F:zinc ion binding"/>
    <property type="evidence" value="ECO:0007669"/>
    <property type="project" value="UniProtKB-KW"/>
</dbReference>
<dbReference type="Proteomes" id="UP000242638">
    <property type="component" value="Unassembled WGS sequence"/>
</dbReference>
<accession>A0A3P9NY34</accession>
<evidence type="ECO:0000313" key="7">
    <source>
        <dbReference type="Proteomes" id="UP000242638"/>
    </source>
</evidence>
<keyword evidence="1" id="KW-0479">Metal-binding</keyword>
<reference evidence="6" key="3">
    <citation type="submission" date="2025-09" db="UniProtKB">
        <authorList>
            <consortium name="Ensembl"/>
        </authorList>
    </citation>
    <scope>IDENTIFICATION</scope>
    <source>
        <strain evidence="6">Guanapo</strain>
    </source>
</reference>
<evidence type="ECO:0000313" key="6">
    <source>
        <dbReference type="Ensembl" id="ENSPREP00000014469.1"/>
    </source>
</evidence>
<evidence type="ECO:0000259" key="5">
    <source>
        <dbReference type="PROSITE" id="PS50089"/>
    </source>
</evidence>
<reference evidence="6" key="2">
    <citation type="submission" date="2025-08" db="UniProtKB">
        <authorList>
            <consortium name="Ensembl"/>
        </authorList>
    </citation>
    <scope>IDENTIFICATION</scope>
    <source>
        <strain evidence="6">Guanapo</strain>
    </source>
</reference>
<name>A0A3P9NY34_POERE</name>
<evidence type="ECO:0000256" key="3">
    <source>
        <dbReference type="ARBA" id="ARBA00022833"/>
    </source>
</evidence>
<dbReference type="STRING" id="8081.ENSPREP00000014469"/>
<dbReference type="InterPro" id="IPR042494">
    <property type="entry name" value="RNF103"/>
</dbReference>
<dbReference type="Ensembl" id="ENSPRET00000014615.1">
    <property type="protein sequence ID" value="ENSPREP00000014469.1"/>
    <property type="gene ID" value="ENSPREG00000009796.1"/>
</dbReference>
<keyword evidence="7" id="KW-1185">Reference proteome</keyword>
<dbReference type="GO" id="GO:0005783">
    <property type="term" value="C:endoplasmic reticulum"/>
    <property type="evidence" value="ECO:0007669"/>
    <property type="project" value="TreeGrafter"/>
</dbReference>
<dbReference type="InterPro" id="IPR013083">
    <property type="entry name" value="Znf_RING/FYVE/PHD"/>
</dbReference>
<dbReference type="SMART" id="SM00184">
    <property type="entry name" value="RING"/>
    <property type="match status" value="1"/>
</dbReference>